<name>A0A2A6CH54_PRIPA</name>
<evidence type="ECO:0000313" key="1">
    <source>
        <dbReference type="EnsemblMetazoa" id="PPA33886.1"/>
    </source>
</evidence>
<protein>
    <submittedName>
        <fullName evidence="1">Uncharacterized protein</fullName>
    </submittedName>
</protein>
<sequence>MGNYTNITDFNGLDIHVFRYNRSEIGERFAVAKLAALSKPSSMLSYLQSESTVGPIYSHDLYRSVFLMKKTTVSPATPNMPIVFALSEDASYKMDVMRT</sequence>
<accession>A0A8R1UPJ2</accession>
<accession>A0A2A6CH54</accession>
<dbReference type="AlphaFoldDB" id="A0A2A6CH54"/>
<gene>
    <name evidence="1" type="primary">WBGene00272255</name>
</gene>
<reference evidence="2" key="1">
    <citation type="journal article" date="2008" name="Nat. Genet.">
        <title>The Pristionchus pacificus genome provides a unique perspective on nematode lifestyle and parasitism.</title>
        <authorList>
            <person name="Dieterich C."/>
            <person name="Clifton S.W."/>
            <person name="Schuster L.N."/>
            <person name="Chinwalla A."/>
            <person name="Delehaunty K."/>
            <person name="Dinkelacker I."/>
            <person name="Fulton L."/>
            <person name="Fulton R."/>
            <person name="Godfrey J."/>
            <person name="Minx P."/>
            <person name="Mitreva M."/>
            <person name="Roeseler W."/>
            <person name="Tian H."/>
            <person name="Witte H."/>
            <person name="Yang S.P."/>
            <person name="Wilson R.K."/>
            <person name="Sommer R.J."/>
        </authorList>
    </citation>
    <scope>NUCLEOTIDE SEQUENCE [LARGE SCALE GENOMIC DNA]</scope>
    <source>
        <strain evidence="2">PS312</strain>
    </source>
</reference>
<dbReference type="Proteomes" id="UP000005239">
    <property type="component" value="Unassembled WGS sequence"/>
</dbReference>
<organism evidence="1 2">
    <name type="scientific">Pristionchus pacificus</name>
    <name type="common">Parasitic nematode worm</name>
    <dbReference type="NCBI Taxonomy" id="54126"/>
    <lineage>
        <taxon>Eukaryota</taxon>
        <taxon>Metazoa</taxon>
        <taxon>Ecdysozoa</taxon>
        <taxon>Nematoda</taxon>
        <taxon>Chromadorea</taxon>
        <taxon>Rhabditida</taxon>
        <taxon>Rhabditina</taxon>
        <taxon>Diplogasteromorpha</taxon>
        <taxon>Diplogasteroidea</taxon>
        <taxon>Neodiplogasteridae</taxon>
        <taxon>Pristionchus</taxon>
    </lineage>
</organism>
<reference evidence="1" key="2">
    <citation type="submission" date="2022-06" db="UniProtKB">
        <authorList>
            <consortium name="EnsemblMetazoa"/>
        </authorList>
    </citation>
    <scope>IDENTIFICATION</scope>
    <source>
        <strain evidence="1">PS312</strain>
    </source>
</reference>
<keyword evidence="2" id="KW-1185">Reference proteome</keyword>
<evidence type="ECO:0000313" key="2">
    <source>
        <dbReference type="Proteomes" id="UP000005239"/>
    </source>
</evidence>
<dbReference type="EnsemblMetazoa" id="PPA33886.1">
    <property type="protein sequence ID" value="PPA33886.1"/>
    <property type="gene ID" value="WBGene00272255"/>
</dbReference>
<proteinExistence type="predicted"/>